<evidence type="ECO:0000256" key="3">
    <source>
        <dbReference type="ARBA" id="ARBA00023125"/>
    </source>
</evidence>
<dbReference type="SUPFAM" id="SSF116734">
    <property type="entry name" value="DNA methylase specificity domain"/>
    <property type="match status" value="1"/>
</dbReference>
<proteinExistence type="inferred from homology"/>
<dbReference type="KEGG" id="ssw:SSGZ1_1611"/>
<dbReference type="AlphaFoldDB" id="D5AJQ2"/>
<sequence length="201" mass="23297">MKNFKEREIMKLEELALFMGGSLQVRLDTTSWEDARDYILYNQQHHQLDGYEVIEEEVIDSRTVTTDREVTLLEEGDLLFSLLSGKAVLVRAEHAGLLYTQNYIKIEPIAKLDKAFLLYLINESSAIRRQFYQSLQGSEVMKYTVKQLKSLQLGALPPLDSQQKLGKIYLDGLALRQKRQAYAQGDFLRLTYLLKEVYSHE</sequence>
<evidence type="ECO:0000256" key="1">
    <source>
        <dbReference type="ARBA" id="ARBA00010923"/>
    </source>
</evidence>
<dbReference type="HOGENOM" id="CLU_120896_0_0_9"/>
<protein>
    <recommendedName>
        <fullName evidence="4">Type I restriction modification DNA specificity domain-containing protein</fullName>
    </recommendedName>
</protein>
<organism evidence="5 6">
    <name type="scientific">Streptococcus suis (strain GZ1)</name>
    <dbReference type="NCBI Taxonomy" id="423211"/>
    <lineage>
        <taxon>Bacteria</taxon>
        <taxon>Bacillati</taxon>
        <taxon>Bacillota</taxon>
        <taxon>Bacilli</taxon>
        <taxon>Lactobacillales</taxon>
        <taxon>Streptococcaceae</taxon>
        <taxon>Streptococcus</taxon>
    </lineage>
</organism>
<dbReference type="InterPro" id="IPR044946">
    <property type="entry name" value="Restrct_endonuc_typeI_TRD_sf"/>
</dbReference>
<dbReference type="GO" id="GO:0003677">
    <property type="term" value="F:DNA binding"/>
    <property type="evidence" value="ECO:0007669"/>
    <property type="project" value="UniProtKB-KW"/>
</dbReference>
<keyword evidence="2" id="KW-0680">Restriction system</keyword>
<dbReference type="Gene3D" id="3.90.220.20">
    <property type="entry name" value="DNA methylase specificity domains"/>
    <property type="match status" value="1"/>
</dbReference>
<dbReference type="Pfam" id="PF01420">
    <property type="entry name" value="Methylase_S"/>
    <property type="match status" value="1"/>
</dbReference>
<evidence type="ECO:0000256" key="2">
    <source>
        <dbReference type="ARBA" id="ARBA00022747"/>
    </source>
</evidence>
<feature type="domain" description="Type I restriction modification DNA specificity" evidence="4">
    <location>
        <begin position="64"/>
        <end position="168"/>
    </location>
</feature>
<reference evidence="5 6" key="1">
    <citation type="journal article" date="2009" name="J. Infect. Dis.">
        <title>Clinical, experimental, and genomic differences between intermediately pathogenic, highly pathogenic, and epidemic Streptococcus suis.</title>
        <authorList>
            <person name="Ye C."/>
            <person name="Zheng H."/>
            <person name="Zhang J."/>
            <person name="Jing H."/>
            <person name="Wang L."/>
            <person name="Xiong Y."/>
            <person name="Wang W."/>
            <person name="Zhou Z."/>
            <person name="Sun Q."/>
            <person name="Luo X."/>
            <person name="Du H."/>
            <person name="Gottschalk M."/>
            <person name="Xu J."/>
        </authorList>
    </citation>
    <scope>NUCLEOTIDE SEQUENCE [LARGE SCALE GENOMIC DNA]</scope>
    <source>
        <strain evidence="5 6">GZ1</strain>
    </source>
</reference>
<evidence type="ECO:0000259" key="4">
    <source>
        <dbReference type="Pfam" id="PF01420"/>
    </source>
</evidence>
<name>D5AJQ2_STRGZ</name>
<evidence type="ECO:0000313" key="6">
    <source>
        <dbReference type="Proteomes" id="UP000002359"/>
    </source>
</evidence>
<comment type="similarity">
    <text evidence="1">Belongs to the type-I restriction system S methylase family.</text>
</comment>
<dbReference type="GO" id="GO:0009307">
    <property type="term" value="P:DNA restriction-modification system"/>
    <property type="evidence" value="ECO:0007669"/>
    <property type="project" value="UniProtKB-KW"/>
</dbReference>
<dbReference type="PATRIC" id="fig|423211.3.peg.1586"/>
<dbReference type="EMBL" id="CP000837">
    <property type="protein sequence ID" value="ADE32067.1"/>
    <property type="molecule type" value="Genomic_DNA"/>
</dbReference>
<dbReference type="InterPro" id="IPR000055">
    <property type="entry name" value="Restrct_endonuc_typeI_TRD"/>
</dbReference>
<accession>D5AJQ2</accession>
<dbReference type="Proteomes" id="UP000002359">
    <property type="component" value="Chromosome"/>
</dbReference>
<gene>
    <name evidence="5" type="ordered locus">SSGZ1_1611</name>
</gene>
<keyword evidence="3" id="KW-0238">DNA-binding</keyword>
<evidence type="ECO:0000313" key="5">
    <source>
        <dbReference type="EMBL" id="ADE32067.1"/>
    </source>
</evidence>